<evidence type="ECO:0000313" key="1">
    <source>
        <dbReference type="EMBL" id="NYD59610.1"/>
    </source>
</evidence>
<dbReference type="RefSeq" id="WP_179617031.1">
    <property type="nucleotide sequence ID" value="NZ_CP059163.1"/>
</dbReference>
<name>A0A7Y9F4Q6_9ACTN</name>
<sequence>MTLLEATTAVVLPALRSVLDDGEIRSFELGLSDELEGSVVLRLDVQGEIFRDLVVQGHVPHTTPEEWRERLRSNLVDFVAESRFGWGENRDQR</sequence>
<evidence type="ECO:0000313" key="2">
    <source>
        <dbReference type="Proteomes" id="UP000516957"/>
    </source>
</evidence>
<protein>
    <submittedName>
        <fullName evidence="1">Uncharacterized protein</fullName>
    </submittedName>
</protein>
<dbReference type="EMBL" id="JACCBE010000001">
    <property type="protein sequence ID" value="NYD59610.1"/>
    <property type="molecule type" value="Genomic_DNA"/>
</dbReference>
<dbReference type="Proteomes" id="UP000516957">
    <property type="component" value="Unassembled WGS sequence"/>
</dbReference>
<reference evidence="1 2" key="1">
    <citation type="submission" date="2020-07" db="EMBL/GenBank/DDBJ databases">
        <title>Sequencing the genomes of 1000 actinobacteria strains.</title>
        <authorList>
            <person name="Klenk H.-P."/>
        </authorList>
    </citation>
    <scope>NUCLEOTIDE SEQUENCE [LARGE SCALE GENOMIC DNA]</scope>
    <source>
        <strain evidence="1 2">DSM 18965</strain>
    </source>
</reference>
<proteinExistence type="predicted"/>
<dbReference type="AlphaFoldDB" id="A0A7Y9F4Q6"/>
<gene>
    <name evidence="1" type="ORF">BKA08_003848</name>
</gene>
<organism evidence="1 2">
    <name type="scientific">Nocardioides marinisabuli</name>
    <dbReference type="NCBI Taxonomy" id="419476"/>
    <lineage>
        <taxon>Bacteria</taxon>
        <taxon>Bacillati</taxon>
        <taxon>Actinomycetota</taxon>
        <taxon>Actinomycetes</taxon>
        <taxon>Propionibacteriales</taxon>
        <taxon>Nocardioidaceae</taxon>
        <taxon>Nocardioides</taxon>
    </lineage>
</organism>
<accession>A0A7Y9F4Q6</accession>
<comment type="caution">
    <text evidence="1">The sequence shown here is derived from an EMBL/GenBank/DDBJ whole genome shotgun (WGS) entry which is preliminary data.</text>
</comment>
<keyword evidence="2" id="KW-1185">Reference proteome</keyword>